<dbReference type="Gene3D" id="1.10.150.320">
    <property type="entry name" value="Photosystem II 12 kDa extrinsic protein"/>
    <property type="match status" value="1"/>
</dbReference>
<dbReference type="STRING" id="142842.SAMN02745118_00689"/>
<dbReference type="AlphaFoldDB" id="A0A1T4K8R5"/>
<dbReference type="Gene3D" id="3.80.30.20">
    <property type="entry name" value="tm_1862 like domain"/>
    <property type="match status" value="1"/>
</dbReference>
<dbReference type="InterPro" id="IPR007197">
    <property type="entry name" value="rSAM"/>
</dbReference>
<dbReference type="Pfam" id="PF04055">
    <property type="entry name" value="Radical_SAM"/>
    <property type="match status" value="1"/>
</dbReference>
<dbReference type="PROSITE" id="PS51918">
    <property type="entry name" value="RADICAL_SAM"/>
    <property type="match status" value="1"/>
</dbReference>
<keyword evidence="3" id="KW-1185">Reference proteome</keyword>
<reference evidence="3" key="1">
    <citation type="submission" date="2017-02" db="EMBL/GenBank/DDBJ databases">
        <authorList>
            <person name="Varghese N."/>
            <person name="Submissions S."/>
        </authorList>
    </citation>
    <scope>NUCLEOTIDE SEQUENCE [LARGE SCALE GENOMIC DNA]</scope>
    <source>
        <strain evidence="3">ATCC BAA-73</strain>
    </source>
</reference>
<dbReference type="SUPFAM" id="SSF47781">
    <property type="entry name" value="RuvA domain 2-like"/>
    <property type="match status" value="1"/>
</dbReference>
<dbReference type="SMART" id="SM00729">
    <property type="entry name" value="Elp3"/>
    <property type="match status" value="1"/>
</dbReference>
<proteinExistence type="predicted"/>
<gene>
    <name evidence="2" type="ORF">SAMN02745118_00689</name>
</gene>
<protein>
    <submittedName>
        <fullName evidence="2">Radical SAM superfamily enzyme with C-terminal helix-hairpin-helix motif</fullName>
    </submittedName>
</protein>
<dbReference type="SUPFAM" id="SSF102114">
    <property type="entry name" value="Radical SAM enzymes"/>
    <property type="match status" value="1"/>
</dbReference>
<sequence>MQKARVSILDGYLDEPSCLGVPPYIAPHVRYTYGALKDAGLTEDDINYLTIDQFRDNRKELIDKLQLSEIVIIIAGTTVPGKYLGGQPITLQEIEELGEELDKPKTFLNGPIVNCGLGINYIDVISEEIPGLTIYQHLTDKDLSKELDIAQIVDRWAGLGVEVTQQHPNYPYLVCEIETFRGCPRENHCSFCSEGFKEVTYQRSIDGIINEVEGLAELGNQYFRLGCQTDLLLYQSKEEEGELIPNPAAIEKLYSGIREVAPDLKVLHMDNVNPATIADFSKEAAQILETIAQYNTPGDVAAFGLESTDPKVLEANNIGTTVEKTLQAIKMMNEHSGYREDGVPKLLPGVNLLHGLQGESKETMELNFKFLKEVLESDLLVRRINIRQVNPLKDYEAAHGYSKHDFKKYKKKVNDEINKPMLQQVFPVGTLLKEVIIEESKGKISFGRQLGTYPILVGIPGQHEVGEIIDVKIIDHGYRSITGLPWPFNINEAGLAELESLPGIGKKRAMRIFMKKGIKDLDHLNEILDYGYDVERLEDLILFK</sequence>
<dbReference type="PANTHER" id="PTHR43324:SF1">
    <property type="entry name" value="RADICAL SAM CORE DOMAIN-CONTAINING PROTEIN"/>
    <property type="match status" value="1"/>
</dbReference>
<dbReference type="OrthoDB" id="3493141at2"/>
<dbReference type="InterPro" id="IPR023404">
    <property type="entry name" value="rSAM_horseshoe"/>
</dbReference>
<dbReference type="GO" id="GO:0003824">
    <property type="term" value="F:catalytic activity"/>
    <property type="evidence" value="ECO:0007669"/>
    <property type="project" value="InterPro"/>
</dbReference>
<dbReference type="InterPro" id="IPR010994">
    <property type="entry name" value="RuvA_2-like"/>
</dbReference>
<dbReference type="EMBL" id="FUWM01000005">
    <property type="protein sequence ID" value="SJZ38799.1"/>
    <property type="molecule type" value="Genomic_DNA"/>
</dbReference>
<dbReference type="GO" id="GO:0051536">
    <property type="term" value="F:iron-sulfur cluster binding"/>
    <property type="evidence" value="ECO:0007669"/>
    <property type="project" value="InterPro"/>
</dbReference>
<dbReference type="SFLD" id="SFLDS00029">
    <property type="entry name" value="Radical_SAM"/>
    <property type="match status" value="1"/>
</dbReference>
<evidence type="ECO:0000313" key="2">
    <source>
        <dbReference type="EMBL" id="SJZ38799.1"/>
    </source>
</evidence>
<organism evidence="2 3">
    <name type="scientific">Selenihalanaerobacter shriftii</name>
    <dbReference type="NCBI Taxonomy" id="142842"/>
    <lineage>
        <taxon>Bacteria</taxon>
        <taxon>Bacillati</taxon>
        <taxon>Bacillota</taxon>
        <taxon>Clostridia</taxon>
        <taxon>Halanaerobiales</taxon>
        <taxon>Halobacteroidaceae</taxon>
        <taxon>Selenihalanaerobacter</taxon>
    </lineage>
</organism>
<evidence type="ECO:0000313" key="3">
    <source>
        <dbReference type="Proteomes" id="UP000190625"/>
    </source>
</evidence>
<name>A0A1T4K8R5_9FIRM</name>
<dbReference type="InterPro" id="IPR006638">
    <property type="entry name" value="Elp3/MiaA/NifB-like_rSAM"/>
</dbReference>
<evidence type="ECO:0000259" key="1">
    <source>
        <dbReference type="PROSITE" id="PS51918"/>
    </source>
</evidence>
<dbReference type="RefSeq" id="WP_078809182.1">
    <property type="nucleotide sequence ID" value="NZ_FUWM01000005.1"/>
</dbReference>
<dbReference type="Proteomes" id="UP000190625">
    <property type="component" value="Unassembled WGS sequence"/>
</dbReference>
<feature type="domain" description="Radical SAM core" evidence="1">
    <location>
        <begin position="167"/>
        <end position="431"/>
    </location>
</feature>
<dbReference type="SFLD" id="SFLDG01082">
    <property type="entry name" value="B12-binding_domain_containing"/>
    <property type="match status" value="1"/>
</dbReference>
<dbReference type="PANTHER" id="PTHR43324">
    <property type="match status" value="1"/>
</dbReference>
<dbReference type="InterPro" id="IPR058240">
    <property type="entry name" value="rSAM_sf"/>
</dbReference>
<accession>A0A1T4K8R5</accession>